<reference evidence="1" key="2">
    <citation type="submission" date="2021-11" db="EMBL/GenBank/DDBJ databases">
        <authorList>
            <person name="Gilroy R."/>
        </authorList>
    </citation>
    <scope>NUCLEOTIDE SEQUENCE</scope>
    <source>
        <strain evidence="1">150</strain>
    </source>
</reference>
<name>A0A9E3ZTM0_9ENTE</name>
<gene>
    <name evidence="1" type="ORF">K8V42_04120</name>
</gene>
<dbReference type="Proteomes" id="UP000813384">
    <property type="component" value="Unassembled WGS sequence"/>
</dbReference>
<feature type="non-terminal residue" evidence="1">
    <location>
        <position position="1"/>
    </location>
</feature>
<organism evidence="1 2">
    <name type="scientific">Enterococcus aquimarinus</name>
    <dbReference type="NCBI Taxonomy" id="328396"/>
    <lineage>
        <taxon>Bacteria</taxon>
        <taxon>Bacillati</taxon>
        <taxon>Bacillota</taxon>
        <taxon>Bacilli</taxon>
        <taxon>Lactobacillales</taxon>
        <taxon>Enterococcaceae</taxon>
        <taxon>Enterococcus</taxon>
    </lineage>
</organism>
<evidence type="ECO:0000313" key="1">
    <source>
        <dbReference type="EMBL" id="MCC9273459.1"/>
    </source>
</evidence>
<dbReference type="EMBL" id="JAJJVO010000063">
    <property type="protein sequence ID" value="MCC9273459.1"/>
    <property type="molecule type" value="Genomic_DNA"/>
</dbReference>
<dbReference type="AlphaFoldDB" id="A0A9E3ZTM0"/>
<proteinExistence type="predicted"/>
<evidence type="ECO:0008006" key="3">
    <source>
        <dbReference type="Google" id="ProtNLM"/>
    </source>
</evidence>
<dbReference type="Pfam" id="PF21196">
    <property type="entry name" value="PcrA_UvrD_tudor"/>
    <property type="match status" value="1"/>
</dbReference>
<evidence type="ECO:0000313" key="2">
    <source>
        <dbReference type="Proteomes" id="UP000813384"/>
    </source>
</evidence>
<protein>
    <recommendedName>
        <fullName evidence="3">ATP-dependent DNA helicase PcrA</fullName>
    </recommendedName>
</protein>
<reference evidence="1" key="1">
    <citation type="journal article" date="2021" name="PeerJ">
        <title>Extensive microbial diversity within the chicken gut microbiome revealed by metagenomics and culture.</title>
        <authorList>
            <person name="Gilroy R."/>
            <person name="Ravi A."/>
            <person name="Getino M."/>
            <person name="Pursley I."/>
            <person name="Horton D.L."/>
            <person name="Alikhan N.F."/>
            <person name="Baker D."/>
            <person name="Gharbi K."/>
            <person name="Hall N."/>
            <person name="Watson M."/>
            <person name="Adriaenssens E.M."/>
            <person name="Foster-Nyarko E."/>
            <person name="Jarju S."/>
            <person name="Secka A."/>
            <person name="Antonio M."/>
            <person name="Oren A."/>
            <person name="Chaudhuri R.R."/>
            <person name="La Ragione R."/>
            <person name="Hildebrand F."/>
            <person name="Pallen M.J."/>
        </authorList>
    </citation>
    <scope>NUCLEOTIDE SEQUENCE</scope>
    <source>
        <strain evidence="1">150</strain>
    </source>
</reference>
<accession>A0A9E3ZTM0</accession>
<sequence>KKQASGAEGVDWTIGDKVQHKTWGQGTVVKMINEGKDSELFIAFPQQGVKRLLAAFAPIEKIN</sequence>
<comment type="caution">
    <text evidence="1">The sequence shown here is derived from an EMBL/GenBank/DDBJ whole genome shotgun (WGS) entry which is preliminary data.</text>
</comment>